<dbReference type="InterPro" id="IPR052515">
    <property type="entry name" value="Gfo/Idh/MocA_Oxidoreductase"/>
</dbReference>
<evidence type="ECO:0000313" key="3">
    <source>
        <dbReference type="EMBL" id="KZT00427.1"/>
    </source>
</evidence>
<dbReference type="InterPro" id="IPR013944">
    <property type="entry name" value="OxRdtase_put_C"/>
</dbReference>
<dbReference type="SUPFAM" id="SSF51735">
    <property type="entry name" value="NAD(P)-binding Rossmann-fold domains"/>
    <property type="match status" value="1"/>
</dbReference>
<evidence type="ECO:0000259" key="2">
    <source>
        <dbReference type="Pfam" id="PF08635"/>
    </source>
</evidence>
<dbReference type="Pfam" id="PF08635">
    <property type="entry name" value="ox_reductase_C"/>
    <property type="match status" value="1"/>
</dbReference>
<proteinExistence type="predicted"/>
<dbReference type="Gene3D" id="3.40.50.720">
    <property type="entry name" value="NAD(P)-binding Rossmann-like Domain"/>
    <property type="match status" value="1"/>
</dbReference>
<sequence>MSFNVLLIGAGEINFGSVEGPWNHTLRLERKLGSNLKVLCLIDPDTDRAAAQLKTKLSGPAASAYADCKIFSTVSEAANALPETPQLAIVGVPPFVRGSDAPGSDLELQLVRAFSSCALFVEKPVSCGPADACWRVAAELQKRQVLVTVGYMLRYSAAVQMMKRIIQENNLIVMGTNARYVMAYEYARKLSWWNKASSGGPIVEQATHFCDLSRYFGGDVSLPSVTAHTVEHYEPPGHLKAQRFDESLVPPENRLPRLTNASWKYTNGAVGSLTHVIALHGTTYDTEFEIYADGYRLKLMDPYNNPVLSVRRPGIETEEIIHFPEDDPFYSELSTIVDEVQQSPRRAAILSTYQDAVKTYEFTWCIRRAGEHSARTQQQSNATK</sequence>
<dbReference type="RefSeq" id="XP_040758167.1">
    <property type="nucleotide sequence ID" value="XM_040914785.1"/>
</dbReference>
<dbReference type="PANTHER" id="PTHR43249">
    <property type="entry name" value="UDP-N-ACETYL-2-AMINO-2-DEOXY-D-GLUCURONATE OXIDASE"/>
    <property type="match status" value="1"/>
</dbReference>
<organism evidence="3 4">
    <name type="scientific">Laetiporus sulphureus 93-53</name>
    <dbReference type="NCBI Taxonomy" id="1314785"/>
    <lineage>
        <taxon>Eukaryota</taxon>
        <taxon>Fungi</taxon>
        <taxon>Dikarya</taxon>
        <taxon>Basidiomycota</taxon>
        <taxon>Agaricomycotina</taxon>
        <taxon>Agaricomycetes</taxon>
        <taxon>Polyporales</taxon>
        <taxon>Laetiporus</taxon>
    </lineage>
</organism>
<dbReference type="GeneID" id="63831812"/>
<evidence type="ECO:0000259" key="1">
    <source>
        <dbReference type="Pfam" id="PF01408"/>
    </source>
</evidence>
<dbReference type="InterPro" id="IPR036291">
    <property type="entry name" value="NAD(P)-bd_dom_sf"/>
</dbReference>
<evidence type="ECO:0008006" key="5">
    <source>
        <dbReference type="Google" id="ProtNLM"/>
    </source>
</evidence>
<feature type="domain" description="Gfo/Idh/MocA-like oxidoreductase N-terminal" evidence="1">
    <location>
        <begin position="3"/>
        <end position="151"/>
    </location>
</feature>
<protein>
    <recommendedName>
        <fullName evidence="5">Oxidoreductase C terminal-domain-containing protein</fullName>
    </recommendedName>
</protein>
<evidence type="ECO:0000313" key="4">
    <source>
        <dbReference type="Proteomes" id="UP000076871"/>
    </source>
</evidence>
<dbReference type="EMBL" id="KV427686">
    <property type="protein sequence ID" value="KZT00427.1"/>
    <property type="molecule type" value="Genomic_DNA"/>
</dbReference>
<dbReference type="OrthoDB" id="10250282at2759"/>
<dbReference type="InParanoid" id="A0A165B7K1"/>
<dbReference type="Proteomes" id="UP000076871">
    <property type="component" value="Unassembled WGS sequence"/>
</dbReference>
<accession>A0A165B7K1</accession>
<keyword evidence="4" id="KW-1185">Reference proteome</keyword>
<dbReference type="Gene3D" id="3.30.360.10">
    <property type="entry name" value="Dihydrodipicolinate Reductase, domain 2"/>
    <property type="match status" value="1"/>
</dbReference>
<dbReference type="STRING" id="1314785.A0A165B7K1"/>
<dbReference type="PANTHER" id="PTHR43249:SF1">
    <property type="entry name" value="D-GLUCOSIDE 3-DEHYDROGENASE"/>
    <property type="match status" value="1"/>
</dbReference>
<dbReference type="SUPFAM" id="SSF55347">
    <property type="entry name" value="Glyceraldehyde-3-phosphate dehydrogenase-like, C-terminal domain"/>
    <property type="match status" value="1"/>
</dbReference>
<dbReference type="Pfam" id="PF01408">
    <property type="entry name" value="GFO_IDH_MocA"/>
    <property type="match status" value="1"/>
</dbReference>
<reference evidence="3 4" key="1">
    <citation type="journal article" date="2016" name="Mol. Biol. Evol.">
        <title>Comparative Genomics of Early-Diverging Mushroom-Forming Fungi Provides Insights into the Origins of Lignocellulose Decay Capabilities.</title>
        <authorList>
            <person name="Nagy L.G."/>
            <person name="Riley R."/>
            <person name="Tritt A."/>
            <person name="Adam C."/>
            <person name="Daum C."/>
            <person name="Floudas D."/>
            <person name="Sun H."/>
            <person name="Yadav J.S."/>
            <person name="Pangilinan J."/>
            <person name="Larsson K.H."/>
            <person name="Matsuura K."/>
            <person name="Barry K."/>
            <person name="Labutti K."/>
            <person name="Kuo R."/>
            <person name="Ohm R.A."/>
            <person name="Bhattacharya S.S."/>
            <person name="Shirouzu T."/>
            <person name="Yoshinaga Y."/>
            <person name="Martin F.M."/>
            <person name="Grigoriev I.V."/>
            <person name="Hibbett D.S."/>
        </authorList>
    </citation>
    <scope>NUCLEOTIDE SEQUENCE [LARGE SCALE GENOMIC DNA]</scope>
    <source>
        <strain evidence="3 4">93-53</strain>
    </source>
</reference>
<name>A0A165B7K1_9APHY</name>
<gene>
    <name evidence="3" type="ORF">LAESUDRAFT_816521</name>
</gene>
<feature type="domain" description="Oxidoreductase putative C-terminal" evidence="2">
    <location>
        <begin position="154"/>
        <end position="295"/>
    </location>
</feature>
<dbReference type="InterPro" id="IPR000683">
    <property type="entry name" value="Gfo/Idh/MocA-like_OxRdtase_N"/>
</dbReference>
<dbReference type="GO" id="GO:0000166">
    <property type="term" value="F:nucleotide binding"/>
    <property type="evidence" value="ECO:0007669"/>
    <property type="project" value="InterPro"/>
</dbReference>
<dbReference type="AlphaFoldDB" id="A0A165B7K1"/>